<sequence length="613" mass="69943">MEDAKAEESPPNGKEHTEPEYHYDFLIRHSSEIKKDLLEWYYKYRRKLPWRNDQPPYTTSVQVEEGNPQGDIRSYFCKGGDAQISRNGASREDGTRVITKGRKKDQEELPLREAKRVKNECSQKNSSAQKNSPLHSSEGFSCKGQPSNEVEATPGGCIATPISNTQTEVKKEDDSWPPSEKQHLSVRGYQIYVSEIMLQQTRVHTVVSFYLKWMNKWGTIFELAKSNLDEVLIVWKGLGYYNRAKNLLDCCKHVVEKYDGVFPNDLKLLKELPGIGEYTSKAICIHLYNRKDICIDTNVIRIFSRITDTINYSGSTVLTKHCERVSRVLCEDDSNYSDLSQALMDLGSSICNGSPQCAQCPLSKHCLIYLKKRNNSNSSHSSHSSNSNNNSSNSNSDKRDSSFYPAHPDACKLCVQDRNVEIKSVPLTKKKKKTEKVCLVLLVKSSGPPKGDRTSITSKVEKSGAKKKKITLTGQKSGEHLEDDYYLMIKNTNSNLFSMHYLFPLLLLDQFDKKVAHTHLNGLLSSLNLSNSLEDSFTYINNFKHVFSHLTYDTYIYVCSVLNAENVTERKENVWIKLKDIQDFTHNSFCQNIIDHYRKSVTVSRTFLSEFCL</sequence>
<dbReference type="GO" id="GO:0046872">
    <property type="term" value="F:metal ion binding"/>
    <property type="evidence" value="ECO:0007669"/>
    <property type="project" value="UniProtKB-KW"/>
</dbReference>
<dbReference type="Gene3D" id="1.10.340.30">
    <property type="entry name" value="Hypothetical protein, domain 2"/>
    <property type="match status" value="1"/>
</dbReference>
<evidence type="ECO:0000256" key="3">
    <source>
        <dbReference type="ARBA" id="ARBA00008343"/>
    </source>
</evidence>
<dbReference type="EMBL" id="KQ234289">
    <property type="protein sequence ID" value="KMZ80261.1"/>
    <property type="molecule type" value="Genomic_DNA"/>
</dbReference>
<dbReference type="AlphaFoldDB" id="A0A0J9SC70"/>
<dbReference type="Pfam" id="PF00730">
    <property type="entry name" value="HhH-GPD"/>
    <property type="match status" value="1"/>
</dbReference>
<feature type="region of interest" description="Disordered" evidence="13">
    <location>
        <begin position="1"/>
        <end position="20"/>
    </location>
</feature>
<evidence type="ECO:0000256" key="1">
    <source>
        <dbReference type="ARBA" id="ARBA00000843"/>
    </source>
</evidence>
<evidence type="ECO:0000256" key="8">
    <source>
        <dbReference type="ARBA" id="ARBA00022801"/>
    </source>
</evidence>
<dbReference type="GO" id="GO:0034039">
    <property type="term" value="F:8-oxo-7,8-dihydroguanine DNA N-glycosylase activity"/>
    <property type="evidence" value="ECO:0007669"/>
    <property type="project" value="TreeGrafter"/>
</dbReference>
<dbReference type="PANTHER" id="PTHR42944:SF1">
    <property type="entry name" value="ADENINE DNA GLYCOSYLASE"/>
    <property type="match status" value="1"/>
</dbReference>
<comment type="cofactor">
    <cofactor evidence="2">
        <name>[4Fe-4S] cluster</name>
        <dbReference type="ChEBI" id="CHEBI:49883"/>
    </cofactor>
</comment>
<evidence type="ECO:0000256" key="7">
    <source>
        <dbReference type="ARBA" id="ARBA00022763"/>
    </source>
</evidence>
<accession>A0A0J9SC70</accession>
<protein>
    <recommendedName>
        <fullName evidence="5">Adenine DNA glycosylase</fullName>
        <ecNumber evidence="4">3.2.2.31</ecNumber>
    </recommendedName>
</protein>
<evidence type="ECO:0000256" key="5">
    <source>
        <dbReference type="ARBA" id="ARBA00022023"/>
    </source>
</evidence>
<evidence type="ECO:0000256" key="9">
    <source>
        <dbReference type="ARBA" id="ARBA00023004"/>
    </source>
</evidence>
<dbReference type="SUPFAM" id="SSF55811">
    <property type="entry name" value="Nudix"/>
    <property type="match status" value="1"/>
</dbReference>
<keyword evidence="9" id="KW-0408">Iron</keyword>
<organism evidence="15 16">
    <name type="scientific">Plasmodium vivax India VII</name>
    <dbReference type="NCBI Taxonomy" id="1077284"/>
    <lineage>
        <taxon>Eukaryota</taxon>
        <taxon>Sar</taxon>
        <taxon>Alveolata</taxon>
        <taxon>Apicomplexa</taxon>
        <taxon>Aconoidasida</taxon>
        <taxon>Haemosporida</taxon>
        <taxon>Plasmodiidae</taxon>
        <taxon>Plasmodium</taxon>
        <taxon>Plasmodium (Plasmodium)</taxon>
    </lineage>
</organism>
<proteinExistence type="inferred from homology"/>
<reference evidence="15 16" key="1">
    <citation type="submission" date="2011-08" db="EMBL/GenBank/DDBJ databases">
        <title>The Genome Sequence of Plasmodium vivax India VII.</title>
        <authorList>
            <consortium name="The Broad Institute Genome Sequencing Platform"/>
            <consortium name="The Broad Institute Genome Sequencing Center for Infectious Disease"/>
            <person name="Neafsey D."/>
            <person name="Carlton J."/>
            <person name="Barnwell J."/>
            <person name="Collins W."/>
            <person name="Escalante A."/>
            <person name="Mullikin J."/>
            <person name="Saul A."/>
            <person name="Guigo R."/>
            <person name="Camara F."/>
            <person name="Young S.K."/>
            <person name="Zeng Q."/>
            <person name="Gargeya S."/>
            <person name="Fitzgerald M."/>
            <person name="Haas B."/>
            <person name="Abouelleil A."/>
            <person name="Alvarado L."/>
            <person name="Arachchi H.M."/>
            <person name="Berlin A."/>
            <person name="Brown A."/>
            <person name="Chapman S.B."/>
            <person name="Chen Z."/>
            <person name="Dunbar C."/>
            <person name="Freedman E."/>
            <person name="Gearin G."/>
            <person name="Gellesch M."/>
            <person name="Goldberg J."/>
            <person name="Griggs A."/>
            <person name="Gujja S."/>
            <person name="Heiman D."/>
            <person name="Howarth C."/>
            <person name="Larson L."/>
            <person name="Lui A."/>
            <person name="MacDonald P.J.P."/>
            <person name="Montmayeur A."/>
            <person name="Murphy C."/>
            <person name="Neiman D."/>
            <person name="Pearson M."/>
            <person name="Priest M."/>
            <person name="Roberts A."/>
            <person name="Saif S."/>
            <person name="Shea T."/>
            <person name="Shenoy N."/>
            <person name="Sisk P."/>
            <person name="Stolte C."/>
            <person name="Sykes S."/>
            <person name="Wortman J."/>
            <person name="Nusbaum C."/>
            <person name="Birren B."/>
        </authorList>
    </citation>
    <scope>NUCLEOTIDE SEQUENCE [LARGE SCALE GENOMIC DNA]</scope>
    <source>
        <strain evidence="15 16">India VII</strain>
    </source>
</reference>
<keyword evidence="11" id="KW-0234">DNA repair</keyword>
<dbReference type="SMART" id="SM00478">
    <property type="entry name" value="ENDO3c"/>
    <property type="match status" value="1"/>
</dbReference>
<dbReference type="GO" id="GO:0035485">
    <property type="term" value="F:adenine/guanine mispair binding"/>
    <property type="evidence" value="ECO:0007669"/>
    <property type="project" value="TreeGrafter"/>
</dbReference>
<evidence type="ECO:0000313" key="16">
    <source>
        <dbReference type="Proteomes" id="UP000053562"/>
    </source>
</evidence>
<evidence type="ECO:0000256" key="6">
    <source>
        <dbReference type="ARBA" id="ARBA00022723"/>
    </source>
</evidence>
<dbReference type="GO" id="GO:0000701">
    <property type="term" value="F:purine-specific mismatch base pair DNA N-glycosylase activity"/>
    <property type="evidence" value="ECO:0007669"/>
    <property type="project" value="UniProtKB-EC"/>
</dbReference>
<dbReference type="GO" id="GO:0006284">
    <property type="term" value="P:base-excision repair"/>
    <property type="evidence" value="ECO:0007669"/>
    <property type="project" value="InterPro"/>
</dbReference>
<feature type="compositionally biased region" description="Low complexity" evidence="13">
    <location>
        <begin position="377"/>
        <end position="395"/>
    </location>
</feature>
<dbReference type="CDD" id="cd00056">
    <property type="entry name" value="ENDO3c"/>
    <property type="match status" value="1"/>
</dbReference>
<dbReference type="InterPro" id="IPR023170">
    <property type="entry name" value="HhH_base_excis_C"/>
</dbReference>
<dbReference type="InterPro" id="IPR003265">
    <property type="entry name" value="HhH-GPD_domain"/>
</dbReference>
<dbReference type="EC" id="3.2.2.31" evidence="4"/>
<keyword evidence="12" id="KW-0326">Glycosidase</keyword>
<dbReference type="GO" id="GO:0051536">
    <property type="term" value="F:iron-sulfur cluster binding"/>
    <property type="evidence" value="ECO:0007669"/>
    <property type="project" value="UniProtKB-KW"/>
</dbReference>
<evidence type="ECO:0000259" key="14">
    <source>
        <dbReference type="SMART" id="SM00478"/>
    </source>
</evidence>
<evidence type="ECO:0000256" key="2">
    <source>
        <dbReference type="ARBA" id="ARBA00001966"/>
    </source>
</evidence>
<keyword evidence="10" id="KW-0411">Iron-sulfur</keyword>
<evidence type="ECO:0000256" key="4">
    <source>
        <dbReference type="ARBA" id="ARBA00012045"/>
    </source>
</evidence>
<evidence type="ECO:0000313" key="15">
    <source>
        <dbReference type="EMBL" id="KMZ80261.1"/>
    </source>
</evidence>
<dbReference type="SUPFAM" id="SSF48150">
    <property type="entry name" value="DNA-glycosylase"/>
    <property type="match status" value="1"/>
</dbReference>
<keyword evidence="7" id="KW-0227">DNA damage</keyword>
<feature type="domain" description="HhH-GPD" evidence="14">
    <location>
        <begin position="197"/>
        <end position="349"/>
    </location>
</feature>
<dbReference type="OrthoDB" id="10248838at2759"/>
<feature type="compositionally biased region" description="Polar residues" evidence="13">
    <location>
        <begin position="122"/>
        <end position="150"/>
    </location>
</feature>
<dbReference type="InterPro" id="IPR015797">
    <property type="entry name" value="NUDIX_hydrolase-like_dom_sf"/>
</dbReference>
<feature type="region of interest" description="Disordered" evidence="13">
    <location>
        <begin position="50"/>
        <end position="69"/>
    </location>
</feature>
<keyword evidence="6" id="KW-0479">Metal-binding</keyword>
<dbReference type="InterPro" id="IPR011257">
    <property type="entry name" value="DNA_glycosylase"/>
</dbReference>
<evidence type="ECO:0000256" key="10">
    <source>
        <dbReference type="ARBA" id="ARBA00023014"/>
    </source>
</evidence>
<dbReference type="InterPro" id="IPR044298">
    <property type="entry name" value="MIG/MutY"/>
</dbReference>
<feature type="compositionally biased region" description="Basic and acidic residues" evidence="13">
    <location>
        <begin position="104"/>
        <end position="121"/>
    </location>
</feature>
<feature type="region of interest" description="Disordered" evidence="13">
    <location>
        <begin position="377"/>
        <end position="401"/>
    </location>
</feature>
<evidence type="ECO:0000256" key="12">
    <source>
        <dbReference type="ARBA" id="ARBA00023295"/>
    </source>
</evidence>
<comment type="similarity">
    <text evidence="3">Belongs to the Nth/MutY family.</text>
</comment>
<dbReference type="GO" id="GO:0006298">
    <property type="term" value="P:mismatch repair"/>
    <property type="evidence" value="ECO:0007669"/>
    <property type="project" value="TreeGrafter"/>
</dbReference>
<evidence type="ECO:0000256" key="11">
    <source>
        <dbReference type="ARBA" id="ARBA00023204"/>
    </source>
</evidence>
<gene>
    <name evidence="15" type="ORF">PVIIG_03165</name>
</gene>
<dbReference type="Gene3D" id="1.10.1670.10">
    <property type="entry name" value="Helix-hairpin-Helix base-excision DNA repair enzymes (C-terminal)"/>
    <property type="match status" value="1"/>
</dbReference>
<comment type="catalytic activity">
    <reaction evidence="1">
        <text>Hydrolyzes free adenine bases from 7,8-dihydro-8-oxoguanine:adenine mismatched double-stranded DNA, leaving an apurinic site.</text>
        <dbReference type="EC" id="3.2.2.31"/>
    </reaction>
</comment>
<dbReference type="Proteomes" id="UP000053562">
    <property type="component" value="Unassembled WGS sequence"/>
</dbReference>
<feature type="region of interest" description="Disordered" evidence="13">
    <location>
        <begin position="102"/>
        <end position="181"/>
    </location>
</feature>
<keyword evidence="8" id="KW-0378">Hydrolase</keyword>
<name>A0A0J9SC70_PLAVI</name>
<dbReference type="PANTHER" id="PTHR42944">
    <property type="entry name" value="ADENINE DNA GLYCOSYLASE"/>
    <property type="match status" value="1"/>
</dbReference>
<dbReference type="Gene3D" id="3.90.79.10">
    <property type="entry name" value="Nucleoside Triphosphate Pyrophosphohydrolase"/>
    <property type="match status" value="1"/>
</dbReference>
<dbReference type="GO" id="GO:0005634">
    <property type="term" value="C:nucleus"/>
    <property type="evidence" value="ECO:0007669"/>
    <property type="project" value="TreeGrafter"/>
</dbReference>
<evidence type="ECO:0000256" key="13">
    <source>
        <dbReference type="SAM" id="MobiDB-lite"/>
    </source>
</evidence>
<dbReference type="GO" id="GO:0032357">
    <property type="term" value="F:oxidized purine DNA binding"/>
    <property type="evidence" value="ECO:0007669"/>
    <property type="project" value="TreeGrafter"/>
</dbReference>